<dbReference type="EMBL" id="JAPFQI010000005">
    <property type="protein sequence ID" value="MCW8085875.1"/>
    <property type="molecule type" value="Genomic_DNA"/>
</dbReference>
<accession>A0ABT3NUN8</accession>
<feature type="chain" id="PRO_5045288363" evidence="1">
    <location>
        <begin position="27"/>
        <end position="130"/>
    </location>
</feature>
<evidence type="ECO:0000313" key="2">
    <source>
        <dbReference type="EMBL" id="MCW8085875.1"/>
    </source>
</evidence>
<protein>
    <submittedName>
        <fullName evidence="2">Uncharacterized protein</fullName>
    </submittedName>
</protein>
<gene>
    <name evidence="2" type="ORF">OF850_09580</name>
</gene>
<sequence length="130" mass="13154">MMVLRRFLLLPLLLGVSACSSLPSFSDVSAAFQPDPGRTLSAAPLPLPAASAASSASDPVAAFAASAAPGQSGAAGGQPARLARVFHAASGRQCREVILGAGFNERAQIVCQDPDGAFRSARPLLQGAPR</sequence>
<dbReference type="RefSeq" id="WP_301589823.1">
    <property type="nucleotide sequence ID" value="NZ_JAPFQI010000005.1"/>
</dbReference>
<name>A0ABT3NUN8_9PROT</name>
<keyword evidence="3" id="KW-1185">Reference proteome</keyword>
<dbReference type="Proteomes" id="UP001526430">
    <property type="component" value="Unassembled WGS sequence"/>
</dbReference>
<keyword evidence="1" id="KW-0732">Signal</keyword>
<evidence type="ECO:0000256" key="1">
    <source>
        <dbReference type="SAM" id="SignalP"/>
    </source>
</evidence>
<comment type="caution">
    <text evidence="2">The sequence shown here is derived from an EMBL/GenBank/DDBJ whole genome shotgun (WGS) entry which is preliminary data.</text>
</comment>
<evidence type="ECO:0000313" key="3">
    <source>
        <dbReference type="Proteomes" id="UP001526430"/>
    </source>
</evidence>
<dbReference type="PROSITE" id="PS51257">
    <property type="entry name" value="PROKAR_LIPOPROTEIN"/>
    <property type="match status" value="1"/>
</dbReference>
<proteinExistence type="predicted"/>
<organism evidence="2 3">
    <name type="scientific">Sabulicella glaciei</name>
    <dbReference type="NCBI Taxonomy" id="2984948"/>
    <lineage>
        <taxon>Bacteria</taxon>
        <taxon>Pseudomonadati</taxon>
        <taxon>Pseudomonadota</taxon>
        <taxon>Alphaproteobacteria</taxon>
        <taxon>Acetobacterales</taxon>
        <taxon>Acetobacteraceae</taxon>
        <taxon>Sabulicella</taxon>
    </lineage>
</organism>
<feature type="signal peptide" evidence="1">
    <location>
        <begin position="1"/>
        <end position="26"/>
    </location>
</feature>
<reference evidence="2 3" key="1">
    <citation type="submission" date="2022-10" db="EMBL/GenBank/DDBJ databases">
        <title>Roseococcus glaciei nov., sp. nov., isolated from glacier.</title>
        <authorList>
            <person name="Liu Q."/>
            <person name="Xin Y.-H."/>
        </authorList>
    </citation>
    <scope>NUCLEOTIDE SEQUENCE [LARGE SCALE GENOMIC DNA]</scope>
    <source>
        <strain evidence="2 3">MDT2-1-1</strain>
    </source>
</reference>